<protein>
    <submittedName>
        <fullName evidence="1">Uncharacterized protein</fullName>
    </submittedName>
</protein>
<reference evidence="2" key="1">
    <citation type="submission" date="2016-02" db="EMBL/GenBank/DDBJ databases">
        <authorList>
            <person name="Wibberg D."/>
        </authorList>
    </citation>
    <scope>NUCLEOTIDE SEQUENCE [LARGE SCALE GENOMIC DNA]</scope>
</reference>
<keyword evidence="2" id="KW-1185">Reference proteome</keyword>
<dbReference type="AlphaFoldDB" id="A0A1C3P1U0"/>
<dbReference type="Proteomes" id="UP000199013">
    <property type="component" value="Unassembled WGS sequence"/>
</dbReference>
<name>A0A1C3P1U0_9ACTN</name>
<dbReference type="EMBL" id="FLUV01001644">
    <property type="protein sequence ID" value="SBW23773.1"/>
    <property type="molecule type" value="Genomic_DNA"/>
</dbReference>
<evidence type="ECO:0000313" key="2">
    <source>
        <dbReference type="Proteomes" id="UP000199013"/>
    </source>
</evidence>
<sequence>MARSSQVCLVWWSRAEICQATAAAEEVSTTRELHRDPAAQLRKLAAPA</sequence>
<organism evidence="1 2">
    <name type="scientific">Candidatus Protofrankia californiensis</name>
    <dbReference type="NCBI Taxonomy" id="1839754"/>
    <lineage>
        <taxon>Bacteria</taxon>
        <taxon>Bacillati</taxon>
        <taxon>Actinomycetota</taxon>
        <taxon>Actinomycetes</taxon>
        <taxon>Frankiales</taxon>
        <taxon>Frankiaceae</taxon>
        <taxon>Protofrankia</taxon>
    </lineage>
</organism>
<evidence type="ECO:0000313" key="1">
    <source>
        <dbReference type="EMBL" id="SBW23773.1"/>
    </source>
</evidence>
<gene>
    <name evidence="1" type="ORF">FDG2_3911</name>
</gene>
<accession>A0A1C3P1U0</accession>
<proteinExistence type="predicted"/>